<dbReference type="InterPro" id="IPR016053">
    <property type="entry name" value="Haem_Oase-like"/>
</dbReference>
<comment type="caution">
    <text evidence="5">The sequence shown here is derived from an EMBL/GenBank/DDBJ whole genome shotgun (WGS) entry which is preliminary data.</text>
</comment>
<keyword evidence="6" id="KW-1185">Reference proteome</keyword>
<dbReference type="PANTHER" id="PTHR10720">
    <property type="entry name" value="HEME OXYGENASE"/>
    <property type="match status" value="1"/>
</dbReference>
<dbReference type="SUPFAM" id="SSF48613">
    <property type="entry name" value="Heme oxygenase-like"/>
    <property type="match status" value="1"/>
</dbReference>
<dbReference type="CDD" id="cd19165">
    <property type="entry name" value="HemeO"/>
    <property type="match status" value="1"/>
</dbReference>
<evidence type="ECO:0008006" key="7">
    <source>
        <dbReference type="Google" id="ProtNLM"/>
    </source>
</evidence>
<dbReference type="AlphaFoldDB" id="A0AAV9JLW9"/>
<evidence type="ECO:0000313" key="6">
    <source>
        <dbReference type="Proteomes" id="UP001324427"/>
    </source>
</evidence>
<sequence>MAMPLPSPAPSPPPEVALARPSISAEINTATRKQHTELNRLIIERLPLALPPIAQNPALLDQGLAAFAHIFFAFEGIWQSIEDGFHSLNKYNPDKAHEYDVCSTLAFLRPSGLTRSERLRRDLEHIAKRTGKPTPPLGAYEKKLVQHIRDTINSRPHVLLAYAWVMYMAIFSGGRWIRQQFANAGPEFWTGEPGVALAEKQDKTDVPGFSFLSFEGEEDGEDLKADFKARLVDTEVLLTDQERQEVIDGAHELFDHCIQLVGELDRKVARRAVTSLVLPALLLTVLFILVVGLYWFDNYGYMRR</sequence>
<keyword evidence="4" id="KW-0812">Transmembrane</keyword>
<gene>
    <name evidence="5" type="ORF">LTR36_002003</name>
</gene>
<evidence type="ECO:0000313" key="5">
    <source>
        <dbReference type="EMBL" id="KAK4546326.1"/>
    </source>
</evidence>
<dbReference type="EMBL" id="JAVFHQ010000015">
    <property type="protein sequence ID" value="KAK4546326.1"/>
    <property type="molecule type" value="Genomic_DNA"/>
</dbReference>
<dbReference type="InterPro" id="IPR016084">
    <property type="entry name" value="Haem_Oase-like_multi-hlx"/>
</dbReference>
<dbReference type="GO" id="GO:0046872">
    <property type="term" value="F:metal ion binding"/>
    <property type="evidence" value="ECO:0007669"/>
    <property type="project" value="UniProtKB-KW"/>
</dbReference>
<dbReference type="Pfam" id="PF01126">
    <property type="entry name" value="Heme_oxygenase"/>
    <property type="match status" value="1"/>
</dbReference>
<keyword evidence="2" id="KW-0479">Metal-binding</keyword>
<dbReference type="GO" id="GO:0006788">
    <property type="term" value="P:heme oxidation"/>
    <property type="evidence" value="ECO:0007669"/>
    <property type="project" value="InterPro"/>
</dbReference>
<evidence type="ECO:0000256" key="1">
    <source>
        <dbReference type="ARBA" id="ARBA00022617"/>
    </source>
</evidence>
<name>A0AAV9JLW9_9PEZI</name>
<accession>A0AAV9JLW9</accession>
<organism evidence="5 6">
    <name type="scientific">Oleoguttula mirabilis</name>
    <dbReference type="NCBI Taxonomy" id="1507867"/>
    <lineage>
        <taxon>Eukaryota</taxon>
        <taxon>Fungi</taxon>
        <taxon>Dikarya</taxon>
        <taxon>Ascomycota</taxon>
        <taxon>Pezizomycotina</taxon>
        <taxon>Dothideomycetes</taxon>
        <taxon>Dothideomycetidae</taxon>
        <taxon>Mycosphaerellales</taxon>
        <taxon>Teratosphaeriaceae</taxon>
        <taxon>Oleoguttula</taxon>
    </lineage>
</organism>
<keyword evidence="1" id="KW-0349">Heme</keyword>
<dbReference type="PANTHER" id="PTHR10720:SF0">
    <property type="entry name" value="HEME OXYGENASE"/>
    <property type="match status" value="1"/>
</dbReference>
<evidence type="ECO:0000256" key="4">
    <source>
        <dbReference type="SAM" id="Phobius"/>
    </source>
</evidence>
<dbReference type="Proteomes" id="UP001324427">
    <property type="component" value="Unassembled WGS sequence"/>
</dbReference>
<dbReference type="GO" id="GO:0004392">
    <property type="term" value="F:heme oxygenase (decyclizing) activity"/>
    <property type="evidence" value="ECO:0007669"/>
    <property type="project" value="InterPro"/>
</dbReference>
<evidence type="ECO:0000256" key="3">
    <source>
        <dbReference type="ARBA" id="ARBA00023004"/>
    </source>
</evidence>
<keyword evidence="4" id="KW-1133">Transmembrane helix</keyword>
<reference evidence="5 6" key="1">
    <citation type="submission" date="2021-11" db="EMBL/GenBank/DDBJ databases">
        <title>Black yeast isolated from Biological Soil Crust.</title>
        <authorList>
            <person name="Kurbessoian T."/>
        </authorList>
    </citation>
    <scope>NUCLEOTIDE SEQUENCE [LARGE SCALE GENOMIC DNA]</scope>
    <source>
        <strain evidence="5 6">CCFEE 5522</strain>
    </source>
</reference>
<dbReference type="Gene3D" id="1.20.910.10">
    <property type="entry name" value="Heme oxygenase-like"/>
    <property type="match status" value="1"/>
</dbReference>
<keyword evidence="3" id="KW-0408">Iron</keyword>
<dbReference type="InterPro" id="IPR002051">
    <property type="entry name" value="Haem_Oase"/>
</dbReference>
<proteinExistence type="predicted"/>
<evidence type="ECO:0000256" key="2">
    <source>
        <dbReference type="ARBA" id="ARBA00022723"/>
    </source>
</evidence>
<protein>
    <recommendedName>
        <fullName evidence="7">Heme oxygenase</fullName>
    </recommendedName>
</protein>
<keyword evidence="4" id="KW-0472">Membrane</keyword>
<feature type="transmembrane region" description="Helical" evidence="4">
    <location>
        <begin position="276"/>
        <end position="296"/>
    </location>
</feature>